<dbReference type="AlphaFoldDB" id="A0A934UZQ0"/>
<reference evidence="1" key="2">
    <citation type="journal article" date="2020" name="Microorganisms">
        <title>Osmotic Adaptation and Compatible Solute Biosynthesis of Phototrophic Bacteria as Revealed from Genome Analyses.</title>
        <authorList>
            <person name="Imhoff J.F."/>
            <person name="Rahn T."/>
            <person name="Kunzel S."/>
            <person name="Keller A."/>
            <person name="Neulinger S.C."/>
        </authorList>
    </citation>
    <scope>NUCLEOTIDE SEQUENCE</scope>
    <source>
        <strain evidence="1">DSM 9154</strain>
    </source>
</reference>
<gene>
    <name evidence="1" type="ORF">CKO21_09190</name>
</gene>
<dbReference type="EMBL" id="NRRE01000023">
    <property type="protein sequence ID" value="MBK1697422.1"/>
    <property type="molecule type" value="Genomic_DNA"/>
</dbReference>
<evidence type="ECO:0000313" key="1">
    <source>
        <dbReference type="EMBL" id="MBK1697422.1"/>
    </source>
</evidence>
<comment type="caution">
    <text evidence="1">The sequence shown here is derived from an EMBL/GenBank/DDBJ whole genome shotgun (WGS) entry which is preliminary data.</text>
</comment>
<reference evidence="1" key="1">
    <citation type="submission" date="2017-08" db="EMBL/GenBank/DDBJ databases">
        <authorList>
            <person name="Imhoff J.F."/>
            <person name="Rahn T."/>
            <person name="Kuenzel S."/>
            <person name="Neulinger S.C."/>
        </authorList>
    </citation>
    <scope>NUCLEOTIDE SEQUENCE</scope>
    <source>
        <strain evidence="1">DSM 9154</strain>
    </source>
</reference>
<keyword evidence="2" id="KW-1185">Reference proteome</keyword>
<evidence type="ECO:0000313" key="2">
    <source>
        <dbReference type="Proteomes" id="UP000778970"/>
    </source>
</evidence>
<proteinExistence type="predicted"/>
<name>A0A934UZQ0_9PROT</name>
<protein>
    <submittedName>
        <fullName evidence="1">Uncharacterized protein</fullName>
    </submittedName>
</protein>
<accession>A0A934UZQ0</accession>
<dbReference type="Proteomes" id="UP000778970">
    <property type="component" value="Unassembled WGS sequence"/>
</dbReference>
<sequence>MYDPTDPKRSATQQNCRALLTISEDFHTLVQASCPRCMTGTGPCAVDTIRATIAAEDVAPPTWEEAAEPPVLTRH</sequence>
<dbReference type="RefSeq" id="WP_027287928.1">
    <property type="nucleotide sequence ID" value="NZ_NRRE01000023.1"/>
</dbReference>
<organism evidence="1 2">
    <name type="scientific">Rhodovibrio salinarum</name>
    <dbReference type="NCBI Taxonomy" id="1087"/>
    <lineage>
        <taxon>Bacteria</taxon>
        <taxon>Pseudomonadati</taxon>
        <taxon>Pseudomonadota</taxon>
        <taxon>Alphaproteobacteria</taxon>
        <taxon>Rhodospirillales</taxon>
        <taxon>Rhodovibrionaceae</taxon>
        <taxon>Rhodovibrio</taxon>
    </lineage>
</organism>